<feature type="compositionally biased region" description="Polar residues" evidence="1">
    <location>
        <begin position="185"/>
        <end position="195"/>
    </location>
</feature>
<reference evidence="2" key="1">
    <citation type="submission" date="2018-06" db="EMBL/GenBank/DDBJ databases">
        <authorList>
            <person name="Zhirakovskaya E."/>
        </authorList>
    </citation>
    <scope>NUCLEOTIDE SEQUENCE</scope>
</reference>
<feature type="region of interest" description="Disordered" evidence="1">
    <location>
        <begin position="179"/>
        <end position="209"/>
    </location>
</feature>
<dbReference type="CDD" id="cd14740">
    <property type="entry name" value="PAAR_4"/>
    <property type="match status" value="1"/>
</dbReference>
<dbReference type="EMBL" id="UOFS01000036">
    <property type="protein sequence ID" value="VAW98080.1"/>
    <property type="molecule type" value="Genomic_DNA"/>
</dbReference>
<protein>
    <submittedName>
        <fullName evidence="2">Uncharacterized protein</fullName>
    </submittedName>
</protein>
<gene>
    <name evidence="2" type="ORF">MNBD_GAMMA22-1165</name>
</gene>
<dbReference type="Pfam" id="PF13665">
    <property type="entry name" value="Tox-PAAR-like"/>
    <property type="match status" value="1"/>
</dbReference>
<name>A0A3B1A921_9ZZZZ</name>
<organism evidence="2">
    <name type="scientific">hydrothermal vent metagenome</name>
    <dbReference type="NCBI Taxonomy" id="652676"/>
    <lineage>
        <taxon>unclassified sequences</taxon>
        <taxon>metagenomes</taxon>
        <taxon>ecological metagenomes</taxon>
    </lineage>
</organism>
<proteinExistence type="predicted"/>
<accession>A0A3B1A921</accession>
<sequence>MSNVLFNGLTAVHAGSNGTLVTSDVCKTPRRCRPVTYANIAKSSDAAMTATSVTINGNPACILTSNFAVSSGDEAGSCGGAASGTVKGMAEFITGSANVFIEGIPVVRQTDLMISNFKNTPPVPLQQPGAGKPSSVSAKGPKQLEAAELPFEVDIQVAGDNLKLLKSVIGVVDLGKAPQDEQGDAATQETTVATVSPSTNNSNSIAPAASSKPAVARKLLVKGVTGASEANVGDSLQYKVSKTNLPDPTPAELQKVSWQIKSTQGKVLYQYKNLGPKLDFEIDDTLAGKTFIVMPFINVPTKTISVSTSIELKTG</sequence>
<evidence type="ECO:0000313" key="2">
    <source>
        <dbReference type="EMBL" id="VAW98080.1"/>
    </source>
</evidence>
<evidence type="ECO:0000256" key="1">
    <source>
        <dbReference type="SAM" id="MobiDB-lite"/>
    </source>
</evidence>
<feature type="compositionally biased region" description="Low complexity" evidence="1">
    <location>
        <begin position="196"/>
        <end position="209"/>
    </location>
</feature>
<dbReference type="AlphaFoldDB" id="A0A3B1A921"/>